<protein>
    <submittedName>
        <fullName evidence="1">Uncharacterized protein</fullName>
    </submittedName>
</protein>
<sequence>MAKTVTNSWDRRGTMSINGVLCIWPEKHNQLSLHLELVIKDHVDLEGKSKNIIFPRDSL</sequence>
<organism evidence="1">
    <name type="scientific">Arion vulgaris</name>
    <dbReference type="NCBI Taxonomy" id="1028688"/>
    <lineage>
        <taxon>Eukaryota</taxon>
        <taxon>Metazoa</taxon>
        <taxon>Spiralia</taxon>
        <taxon>Lophotrochozoa</taxon>
        <taxon>Mollusca</taxon>
        <taxon>Gastropoda</taxon>
        <taxon>Heterobranchia</taxon>
        <taxon>Euthyneura</taxon>
        <taxon>Panpulmonata</taxon>
        <taxon>Eupulmonata</taxon>
        <taxon>Stylommatophora</taxon>
        <taxon>Helicina</taxon>
        <taxon>Arionoidea</taxon>
        <taxon>Arionidae</taxon>
        <taxon>Arion</taxon>
    </lineage>
</organism>
<dbReference type="EMBL" id="HACG01005931">
    <property type="protein sequence ID" value="CEK52796.1"/>
    <property type="molecule type" value="Transcribed_RNA"/>
</dbReference>
<evidence type="ECO:0000313" key="1">
    <source>
        <dbReference type="EMBL" id="CEK52796.1"/>
    </source>
</evidence>
<name>A0A0B6YAE5_9EUPU</name>
<proteinExistence type="predicted"/>
<reference evidence="1" key="1">
    <citation type="submission" date="2014-12" db="EMBL/GenBank/DDBJ databases">
        <title>Insight into the proteome of Arion vulgaris.</title>
        <authorList>
            <person name="Aradska J."/>
            <person name="Bulat T."/>
            <person name="Smidak R."/>
            <person name="Sarate P."/>
            <person name="Gangsoo J."/>
            <person name="Sialana F."/>
            <person name="Bilban M."/>
            <person name="Lubec G."/>
        </authorList>
    </citation>
    <scope>NUCLEOTIDE SEQUENCE</scope>
    <source>
        <tissue evidence="1">Skin</tissue>
    </source>
</reference>
<gene>
    <name evidence="1" type="primary">ORF18055</name>
</gene>
<dbReference type="AlphaFoldDB" id="A0A0B6YAE5"/>
<accession>A0A0B6YAE5</accession>